<dbReference type="PROSITE" id="PS51192">
    <property type="entry name" value="HELICASE_ATP_BIND_1"/>
    <property type="match status" value="1"/>
</dbReference>
<feature type="region of interest" description="Disordered" evidence="9">
    <location>
        <begin position="1"/>
        <end position="148"/>
    </location>
</feature>
<dbReference type="InterPro" id="IPR027417">
    <property type="entry name" value="P-loop_NTPase"/>
</dbReference>
<feature type="compositionally biased region" description="Gly residues" evidence="9">
    <location>
        <begin position="652"/>
        <end position="661"/>
    </location>
</feature>
<evidence type="ECO:0000313" key="14">
    <source>
        <dbReference type="WBParaSite" id="nRc.2.0.1.t24069-RA"/>
    </source>
</evidence>
<dbReference type="Gene3D" id="3.40.50.300">
    <property type="entry name" value="P-loop containing nucleotide triphosphate hydrolases"/>
    <property type="match status" value="2"/>
</dbReference>
<feature type="compositionally biased region" description="Acidic residues" evidence="9">
    <location>
        <begin position="177"/>
        <end position="186"/>
    </location>
</feature>
<reference evidence="14" key="1">
    <citation type="submission" date="2022-11" db="UniProtKB">
        <authorList>
            <consortium name="WormBaseParasite"/>
        </authorList>
    </citation>
    <scope>IDENTIFICATION</scope>
</reference>
<dbReference type="SMART" id="SM00490">
    <property type="entry name" value="HELICc"/>
    <property type="match status" value="1"/>
</dbReference>
<dbReference type="GO" id="GO:0016787">
    <property type="term" value="F:hydrolase activity"/>
    <property type="evidence" value="ECO:0007669"/>
    <property type="project" value="UniProtKB-KW"/>
</dbReference>
<dbReference type="FunFam" id="3.40.50.300:FF:000079">
    <property type="entry name" value="probable ATP-dependent RNA helicase DDX17"/>
    <property type="match status" value="1"/>
</dbReference>
<dbReference type="InterPro" id="IPR014014">
    <property type="entry name" value="RNA_helicase_DEAD_Q_motif"/>
</dbReference>
<feature type="compositionally biased region" description="Basic and acidic residues" evidence="9">
    <location>
        <begin position="114"/>
        <end position="130"/>
    </location>
</feature>
<keyword evidence="5 8" id="KW-0067">ATP-binding</keyword>
<feature type="compositionally biased region" description="Acidic residues" evidence="9">
    <location>
        <begin position="69"/>
        <end position="81"/>
    </location>
</feature>
<feature type="domain" description="Helicase C-terminal" evidence="11">
    <location>
        <begin position="487"/>
        <end position="633"/>
    </location>
</feature>
<dbReference type="InterPro" id="IPR014001">
    <property type="entry name" value="Helicase_ATP-bd"/>
</dbReference>
<feature type="region of interest" description="Disordered" evidence="9">
    <location>
        <begin position="646"/>
        <end position="672"/>
    </location>
</feature>
<comment type="catalytic activity">
    <reaction evidence="6">
        <text>ATP + H2O = ADP + phosphate + H(+)</text>
        <dbReference type="Rhea" id="RHEA:13065"/>
        <dbReference type="ChEBI" id="CHEBI:15377"/>
        <dbReference type="ChEBI" id="CHEBI:15378"/>
        <dbReference type="ChEBI" id="CHEBI:30616"/>
        <dbReference type="ChEBI" id="CHEBI:43474"/>
        <dbReference type="ChEBI" id="CHEBI:456216"/>
        <dbReference type="EC" id="3.6.4.13"/>
    </reaction>
</comment>
<organism evidence="13 14">
    <name type="scientific">Romanomermis culicivorax</name>
    <name type="common">Nematode worm</name>
    <dbReference type="NCBI Taxonomy" id="13658"/>
    <lineage>
        <taxon>Eukaryota</taxon>
        <taxon>Metazoa</taxon>
        <taxon>Ecdysozoa</taxon>
        <taxon>Nematoda</taxon>
        <taxon>Enoplea</taxon>
        <taxon>Dorylaimia</taxon>
        <taxon>Mermithida</taxon>
        <taxon>Mermithoidea</taxon>
        <taxon>Mermithidae</taxon>
        <taxon>Romanomermis</taxon>
    </lineage>
</organism>
<dbReference type="WBParaSite" id="nRc.2.0.1.t24069-RA">
    <property type="protein sequence ID" value="nRc.2.0.1.t24069-RA"/>
    <property type="gene ID" value="nRc.2.0.1.g24069"/>
</dbReference>
<dbReference type="InterPro" id="IPR001650">
    <property type="entry name" value="Helicase_C-like"/>
</dbReference>
<feature type="domain" description="Helicase ATP-binding" evidence="10">
    <location>
        <begin position="283"/>
        <end position="458"/>
    </location>
</feature>
<evidence type="ECO:0000256" key="2">
    <source>
        <dbReference type="ARBA" id="ARBA00022741"/>
    </source>
</evidence>
<dbReference type="GO" id="GO:0043186">
    <property type="term" value="C:P granule"/>
    <property type="evidence" value="ECO:0007669"/>
    <property type="project" value="UniProtKB-ARBA"/>
</dbReference>
<dbReference type="Pfam" id="PF00271">
    <property type="entry name" value="Helicase_C"/>
    <property type="match status" value="1"/>
</dbReference>
<keyword evidence="3 8" id="KW-0378">Hydrolase</keyword>
<dbReference type="PROSITE" id="PS51194">
    <property type="entry name" value="HELICASE_CTER"/>
    <property type="match status" value="1"/>
</dbReference>
<keyword evidence="13" id="KW-1185">Reference proteome</keyword>
<evidence type="ECO:0000259" key="11">
    <source>
        <dbReference type="PROSITE" id="PS51194"/>
    </source>
</evidence>
<dbReference type="SUPFAM" id="SSF52540">
    <property type="entry name" value="P-loop containing nucleoside triphosphate hydrolases"/>
    <property type="match status" value="1"/>
</dbReference>
<dbReference type="AlphaFoldDB" id="A0A915JC65"/>
<dbReference type="CDD" id="cd18787">
    <property type="entry name" value="SF2_C_DEAD"/>
    <property type="match status" value="1"/>
</dbReference>
<evidence type="ECO:0000313" key="13">
    <source>
        <dbReference type="Proteomes" id="UP000887565"/>
    </source>
</evidence>
<name>A0A915JC65_ROMCU</name>
<dbReference type="CDD" id="cd17952">
    <property type="entry name" value="DEADc_DDX42"/>
    <property type="match status" value="1"/>
</dbReference>
<feature type="compositionally biased region" description="Low complexity" evidence="9">
    <location>
        <begin position="662"/>
        <end position="672"/>
    </location>
</feature>
<dbReference type="SMART" id="SM00487">
    <property type="entry name" value="DEXDc"/>
    <property type="match status" value="1"/>
</dbReference>
<sequence>MYNKSRYNLSKSFVSSSASKESIKSAFPLPESVASATSIKKTAPLPRPPQAYSYGVMEYGMNARKRQLDDDEGLEEEDELEYIPAPDSPSASKENGSDDEDDPLDNFMAGIEVQARKDKDASKKREKETVSEPASSSKSSKFKLGRADIEEEDSHEAYFKWVEENADKLGVANDDDDEELEYDEEGNPLPPKKKIIDPLPPIDHSTISYEKFEKNFYIEHEQIESLTNEKVNDLRKRLDLKVTGLKPARPVTSFAHFGFDEHLLSVIRKSEFSQPTPIQSQAIPLAMSGRDVIGIAKTGSGKTAAFLWPALIHIIDQRQLEDGEGPMVLIVVPTRELAIQVYSEAKRYGKVYDIRTVCAYGGGSKYEQSKALQEGAEIVVCTPGRLIDLIKIKATNLQRVTYLVFDEADRMFELGFEPQVRSIANHIRPDRQCLMFSATFKKRIEKLARDILNDPIRIIQGELGEANEDITQVVEVFAPGPSKYVWLTNRLVGFCSEGKVLIFVSQKIHVEELAKNLKAKDFNVGILHGDLLQHERNEVITSFRKHRAIPILVATDVAARGLDIPEIKTVINFDAPRDIDTYIHRIGRTGRAGEKGYAYTLLVSEKDKDFAGFLVRNLESAGHDVPQKLLDLAMLNPKFKKTRFFGEKGKKPGVGGRGLGYRPGASKSTATSSLGGSLLNGFNATTSGIKQNLDTSDHSKSSDRLSTVKSAFQMTYKSAFHTAFDKSEQVQNQIPVTDPTPEWLKAATEASETVFKPPTSLNMNDATFVS</sequence>
<dbReference type="GO" id="GO:0003724">
    <property type="term" value="F:RNA helicase activity"/>
    <property type="evidence" value="ECO:0007669"/>
    <property type="project" value="UniProtKB-EC"/>
</dbReference>
<feature type="compositionally biased region" description="Low complexity" evidence="9">
    <location>
        <begin position="10"/>
        <end position="20"/>
    </location>
</feature>
<evidence type="ECO:0000256" key="1">
    <source>
        <dbReference type="ARBA" id="ARBA00012552"/>
    </source>
</evidence>
<feature type="domain" description="DEAD-box RNA helicase Q" evidence="12">
    <location>
        <begin position="252"/>
        <end position="280"/>
    </location>
</feature>
<dbReference type="PROSITE" id="PS51195">
    <property type="entry name" value="Q_MOTIF"/>
    <property type="match status" value="1"/>
</dbReference>
<evidence type="ECO:0000259" key="10">
    <source>
        <dbReference type="PROSITE" id="PS51192"/>
    </source>
</evidence>
<evidence type="ECO:0000259" key="12">
    <source>
        <dbReference type="PROSITE" id="PS51195"/>
    </source>
</evidence>
<comment type="similarity">
    <text evidence="8">Belongs to the DEAD box helicase family.</text>
</comment>
<evidence type="ECO:0000256" key="4">
    <source>
        <dbReference type="ARBA" id="ARBA00022806"/>
    </source>
</evidence>
<dbReference type="InterPro" id="IPR011545">
    <property type="entry name" value="DEAD/DEAH_box_helicase_dom"/>
</dbReference>
<dbReference type="EC" id="3.6.4.13" evidence="1"/>
<evidence type="ECO:0000256" key="6">
    <source>
        <dbReference type="ARBA" id="ARBA00047984"/>
    </source>
</evidence>
<evidence type="ECO:0000256" key="8">
    <source>
        <dbReference type="RuleBase" id="RU000492"/>
    </source>
</evidence>
<evidence type="ECO:0000256" key="3">
    <source>
        <dbReference type="ARBA" id="ARBA00022801"/>
    </source>
</evidence>
<dbReference type="GO" id="GO:0005524">
    <property type="term" value="F:ATP binding"/>
    <property type="evidence" value="ECO:0007669"/>
    <property type="project" value="UniProtKB-KW"/>
</dbReference>
<evidence type="ECO:0000256" key="5">
    <source>
        <dbReference type="ARBA" id="ARBA00022840"/>
    </source>
</evidence>
<keyword evidence="4 8" id="KW-0347">Helicase</keyword>
<keyword evidence="2 8" id="KW-0547">Nucleotide-binding</keyword>
<accession>A0A915JC65</accession>
<dbReference type="OMA" id="DHTWEQT"/>
<feature type="short sequence motif" description="Q motif" evidence="7">
    <location>
        <begin position="252"/>
        <end position="280"/>
    </location>
</feature>
<proteinExistence type="inferred from homology"/>
<dbReference type="InterPro" id="IPR000629">
    <property type="entry name" value="RNA-helicase_DEAD-box_CS"/>
</dbReference>
<dbReference type="GO" id="GO:0003676">
    <property type="term" value="F:nucleic acid binding"/>
    <property type="evidence" value="ECO:0007669"/>
    <property type="project" value="InterPro"/>
</dbReference>
<dbReference type="PROSITE" id="PS00039">
    <property type="entry name" value="DEAD_ATP_HELICASE"/>
    <property type="match status" value="1"/>
</dbReference>
<evidence type="ECO:0000256" key="7">
    <source>
        <dbReference type="PROSITE-ProRule" id="PRU00552"/>
    </source>
</evidence>
<feature type="region of interest" description="Disordered" evidence="9">
    <location>
        <begin position="177"/>
        <end position="199"/>
    </location>
</feature>
<protein>
    <recommendedName>
        <fullName evidence="1">RNA helicase</fullName>
        <ecNumber evidence="1">3.6.4.13</ecNumber>
    </recommendedName>
</protein>
<evidence type="ECO:0000256" key="9">
    <source>
        <dbReference type="SAM" id="MobiDB-lite"/>
    </source>
</evidence>
<dbReference type="Pfam" id="PF00270">
    <property type="entry name" value="DEAD"/>
    <property type="match status" value="1"/>
</dbReference>
<dbReference type="PANTHER" id="PTHR47958">
    <property type="entry name" value="ATP-DEPENDENT RNA HELICASE DBP3"/>
    <property type="match status" value="1"/>
</dbReference>
<dbReference type="Proteomes" id="UP000887565">
    <property type="component" value="Unplaced"/>
</dbReference>